<dbReference type="InterPro" id="IPR036477">
    <property type="entry name" value="Formyl_transf_N_sf"/>
</dbReference>
<gene>
    <name evidence="5" type="primary">fmt</name>
    <name evidence="8" type="ORF">SAMN05443507_10984</name>
</gene>
<dbReference type="GO" id="GO:0005829">
    <property type="term" value="C:cytosol"/>
    <property type="evidence" value="ECO:0007669"/>
    <property type="project" value="TreeGrafter"/>
</dbReference>
<dbReference type="PANTHER" id="PTHR11138:SF5">
    <property type="entry name" value="METHIONYL-TRNA FORMYLTRANSFERASE, MITOCHONDRIAL"/>
    <property type="match status" value="1"/>
</dbReference>
<evidence type="ECO:0000256" key="3">
    <source>
        <dbReference type="ARBA" id="ARBA00022679"/>
    </source>
</evidence>
<dbReference type="Proteomes" id="UP000184016">
    <property type="component" value="Unassembled WGS sequence"/>
</dbReference>
<feature type="domain" description="Formyl transferase N-terminal" evidence="6">
    <location>
        <begin position="6"/>
        <end position="181"/>
    </location>
</feature>
<dbReference type="Pfam" id="PF02911">
    <property type="entry name" value="Formyl_trans_C"/>
    <property type="match status" value="1"/>
</dbReference>
<organism evidence="8 9">
    <name type="scientific">Alicyclobacillus tolerans</name>
    <dbReference type="NCBI Taxonomy" id="90970"/>
    <lineage>
        <taxon>Bacteria</taxon>
        <taxon>Bacillati</taxon>
        <taxon>Bacillota</taxon>
        <taxon>Bacilli</taxon>
        <taxon>Bacillales</taxon>
        <taxon>Alicyclobacillaceae</taxon>
        <taxon>Alicyclobacillus</taxon>
    </lineage>
</organism>
<dbReference type="Pfam" id="PF00551">
    <property type="entry name" value="Formyl_trans_N"/>
    <property type="match status" value="1"/>
</dbReference>
<feature type="binding site" evidence="5">
    <location>
        <begin position="111"/>
        <end position="114"/>
    </location>
    <ligand>
        <name>(6S)-5,6,7,8-tetrahydrofolate</name>
        <dbReference type="ChEBI" id="CHEBI:57453"/>
    </ligand>
</feature>
<dbReference type="SUPFAM" id="SSF50486">
    <property type="entry name" value="FMT C-terminal domain-like"/>
    <property type="match status" value="1"/>
</dbReference>
<dbReference type="STRING" id="1830138.SAMN05443507_10984"/>
<proteinExistence type="inferred from homology"/>
<keyword evidence="9" id="KW-1185">Reference proteome</keyword>
<evidence type="ECO:0000313" key="9">
    <source>
        <dbReference type="Proteomes" id="UP000184016"/>
    </source>
</evidence>
<dbReference type="CDD" id="cd08646">
    <property type="entry name" value="FMT_core_Met-tRNA-FMT_N"/>
    <property type="match status" value="1"/>
</dbReference>
<evidence type="ECO:0000259" key="6">
    <source>
        <dbReference type="Pfam" id="PF00551"/>
    </source>
</evidence>
<comment type="function">
    <text evidence="5">Attaches a formyl group to the free amino group of methionyl-tRNA(fMet). The formyl group appears to play a dual role in the initiator identity of N-formylmethionyl-tRNA by promoting its recognition by IF2 and preventing the misappropriation of this tRNA by the elongation apparatus.</text>
</comment>
<evidence type="ECO:0000259" key="7">
    <source>
        <dbReference type="Pfam" id="PF02911"/>
    </source>
</evidence>
<dbReference type="InterPro" id="IPR005793">
    <property type="entry name" value="Formyl_trans_C"/>
</dbReference>
<evidence type="ECO:0000256" key="2">
    <source>
        <dbReference type="ARBA" id="ARBA00012261"/>
    </source>
</evidence>
<feature type="domain" description="Formyl transferase C-terminal" evidence="7">
    <location>
        <begin position="206"/>
        <end position="304"/>
    </location>
</feature>
<protein>
    <recommendedName>
        <fullName evidence="2 5">Methionyl-tRNA formyltransferase</fullName>
        <ecNumber evidence="2 5">2.1.2.9</ecNumber>
    </recommendedName>
</protein>
<dbReference type="Gene3D" id="3.40.50.12230">
    <property type="match status" value="1"/>
</dbReference>
<reference evidence="9" key="1">
    <citation type="submission" date="2016-11" db="EMBL/GenBank/DDBJ databases">
        <authorList>
            <person name="Varghese N."/>
            <person name="Submissions S."/>
        </authorList>
    </citation>
    <scope>NUCLEOTIDE SEQUENCE [LARGE SCALE GENOMIC DNA]</scope>
    <source>
        <strain evidence="9">USBA-503</strain>
    </source>
</reference>
<evidence type="ECO:0000313" key="8">
    <source>
        <dbReference type="EMBL" id="SHK16436.1"/>
    </source>
</evidence>
<evidence type="ECO:0000256" key="5">
    <source>
        <dbReference type="HAMAP-Rule" id="MF_00182"/>
    </source>
</evidence>
<dbReference type="InterPro" id="IPR002376">
    <property type="entry name" value="Formyl_transf_N"/>
</dbReference>
<dbReference type="EMBL" id="FRAF01000009">
    <property type="protein sequence ID" value="SHK16436.1"/>
    <property type="molecule type" value="Genomic_DNA"/>
</dbReference>
<evidence type="ECO:0000256" key="4">
    <source>
        <dbReference type="ARBA" id="ARBA00022917"/>
    </source>
</evidence>
<dbReference type="SUPFAM" id="SSF53328">
    <property type="entry name" value="Formyltransferase"/>
    <property type="match status" value="1"/>
</dbReference>
<dbReference type="OrthoDB" id="9802815at2"/>
<dbReference type="GO" id="GO:0004479">
    <property type="term" value="F:methionyl-tRNA formyltransferase activity"/>
    <property type="evidence" value="ECO:0007669"/>
    <property type="project" value="UniProtKB-UniRule"/>
</dbReference>
<dbReference type="InterPro" id="IPR005794">
    <property type="entry name" value="Fmt"/>
</dbReference>
<dbReference type="InterPro" id="IPR044135">
    <property type="entry name" value="Met-tRNA-FMT_C"/>
</dbReference>
<dbReference type="RefSeq" id="WP_072873804.1">
    <property type="nucleotide sequence ID" value="NZ_FRAF01000009.1"/>
</dbReference>
<dbReference type="HAMAP" id="MF_00182">
    <property type="entry name" value="Formyl_trans"/>
    <property type="match status" value="1"/>
</dbReference>
<dbReference type="InterPro" id="IPR011034">
    <property type="entry name" value="Formyl_transferase-like_C_sf"/>
</dbReference>
<keyword evidence="4 5" id="KW-0648">Protein biosynthesis</keyword>
<name>A0A1M6Q8F5_9BACL</name>
<comment type="catalytic activity">
    <reaction evidence="5">
        <text>L-methionyl-tRNA(fMet) + (6R)-10-formyltetrahydrofolate = N-formyl-L-methionyl-tRNA(fMet) + (6S)-5,6,7,8-tetrahydrofolate + H(+)</text>
        <dbReference type="Rhea" id="RHEA:24380"/>
        <dbReference type="Rhea" id="RHEA-COMP:9952"/>
        <dbReference type="Rhea" id="RHEA-COMP:9953"/>
        <dbReference type="ChEBI" id="CHEBI:15378"/>
        <dbReference type="ChEBI" id="CHEBI:57453"/>
        <dbReference type="ChEBI" id="CHEBI:78530"/>
        <dbReference type="ChEBI" id="CHEBI:78844"/>
        <dbReference type="ChEBI" id="CHEBI:195366"/>
        <dbReference type="EC" id="2.1.2.9"/>
    </reaction>
</comment>
<sequence>MSDYRVLYLGTPDFAVPALRALAERGYQLRVITQPDRPTGRKRLLTPPSVKQEALRLGLPVLQPERLKTPEVREYVASFSPDVMVTAAYGKILPEWFLEMAKQGGLNIHASLLPRWRGAAPIQRAIMAGDTVTGVTLIQMVRELDAGPILAAAQTEIAANDNVETLHQRLAEMGAQLLIQYLPNYLAGCCKLQPQPAEGVTYAERILREDEWIDFCQPACQVDCQIRALTPWPGASVMVESEPMKLWNARLLETVIPAKAVPGEVVMNGNLVSVACGDGRWIELIEVQPSGRRRMPADAWMRGLNGRQVIFSCKDGHP</sequence>
<evidence type="ECO:0000256" key="1">
    <source>
        <dbReference type="ARBA" id="ARBA00010699"/>
    </source>
</evidence>
<comment type="similarity">
    <text evidence="1 5">Belongs to the Fmt family.</text>
</comment>
<dbReference type="CDD" id="cd08704">
    <property type="entry name" value="Met_tRNA_FMT_C"/>
    <property type="match status" value="1"/>
</dbReference>
<dbReference type="EC" id="2.1.2.9" evidence="2 5"/>
<keyword evidence="3 5" id="KW-0808">Transferase</keyword>
<accession>A0A1M6Q8F5</accession>
<dbReference type="InterPro" id="IPR041711">
    <property type="entry name" value="Met-tRNA-FMT_N"/>
</dbReference>
<dbReference type="NCBIfam" id="TIGR00460">
    <property type="entry name" value="fmt"/>
    <property type="match status" value="1"/>
</dbReference>
<dbReference type="AlphaFoldDB" id="A0A1M6Q8F5"/>
<dbReference type="PANTHER" id="PTHR11138">
    <property type="entry name" value="METHIONYL-TRNA FORMYLTRANSFERASE"/>
    <property type="match status" value="1"/>
</dbReference>